<dbReference type="AlphaFoldDB" id="A0A6N7QPU5"/>
<evidence type="ECO:0000256" key="1">
    <source>
        <dbReference type="SAM" id="SignalP"/>
    </source>
</evidence>
<keyword evidence="1" id="KW-0732">Signal</keyword>
<reference evidence="2 3" key="1">
    <citation type="submission" date="2019-11" db="EMBL/GenBank/DDBJ databases">
        <authorList>
            <person name="Zhang X.Y."/>
        </authorList>
    </citation>
    <scope>NUCLEOTIDE SEQUENCE [LARGE SCALE GENOMIC DNA]</scope>
    <source>
        <strain evidence="2 3">C176</strain>
    </source>
</reference>
<proteinExistence type="predicted"/>
<protein>
    <submittedName>
        <fullName evidence="2">Uncharacterized protein</fullName>
    </submittedName>
</protein>
<evidence type="ECO:0000313" key="3">
    <source>
        <dbReference type="Proteomes" id="UP000433788"/>
    </source>
</evidence>
<dbReference type="RefSeq" id="WP_153718459.1">
    <property type="nucleotide sequence ID" value="NZ_WJPP01000001.1"/>
</dbReference>
<evidence type="ECO:0000313" key="2">
    <source>
        <dbReference type="EMBL" id="MRH77409.1"/>
    </source>
</evidence>
<dbReference type="Proteomes" id="UP000433788">
    <property type="component" value="Unassembled WGS sequence"/>
</dbReference>
<organism evidence="2 3">
    <name type="scientific">Spiribacter salilacus</name>
    <dbReference type="NCBI Taxonomy" id="2664894"/>
    <lineage>
        <taxon>Bacteria</taxon>
        <taxon>Pseudomonadati</taxon>
        <taxon>Pseudomonadota</taxon>
        <taxon>Gammaproteobacteria</taxon>
        <taxon>Chromatiales</taxon>
        <taxon>Ectothiorhodospiraceae</taxon>
        <taxon>Spiribacter</taxon>
    </lineage>
</organism>
<sequence>MRKTIVTFISAVVIAGGAAAQTVAPGVEGCEIEEWSFGEEMGRLLIEGTTTCREGRLDLTVYNDETQEVIAEDFTYIMGYEFELSLNAEVPNALMIEYVIE</sequence>
<comment type="caution">
    <text evidence="2">The sequence shown here is derived from an EMBL/GenBank/DDBJ whole genome shotgun (WGS) entry which is preliminary data.</text>
</comment>
<dbReference type="EMBL" id="WJPP01000001">
    <property type="protein sequence ID" value="MRH77409.1"/>
    <property type="molecule type" value="Genomic_DNA"/>
</dbReference>
<name>A0A6N7QPU5_9GAMM</name>
<feature type="signal peptide" evidence="1">
    <location>
        <begin position="1"/>
        <end position="20"/>
    </location>
</feature>
<gene>
    <name evidence="2" type="ORF">GH984_01620</name>
</gene>
<keyword evidence="3" id="KW-1185">Reference proteome</keyword>
<feature type="chain" id="PRO_5026864850" evidence="1">
    <location>
        <begin position="21"/>
        <end position="101"/>
    </location>
</feature>
<accession>A0A6N7QPU5</accession>